<accession>A0ABY3PPA6</accession>
<evidence type="ECO:0000256" key="1">
    <source>
        <dbReference type="SAM" id="MobiDB-lite"/>
    </source>
</evidence>
<sequence length="91" mass="10286">MDFNSKPPQLETRFHASPVQQPAAQAHSAAGTAAGAALQTRNKQKLALMLQAGQVLKSHLVMRRLSDRVYELMRDELDRHRERGRDYGGRF</sequence>
<dbReference type="EMBL" id="CP063845">
    <property type="protein sequence ID" value="UFP95455.1"/>
    <property type="molecule type" value="Genomic_DNA"/>
</dbReference>
<protein>
    <submittedName>
        <fullName evidence="2">Uncharacterized protein</fullName>
    </submittedName>
</protein>
<proteinExistence type="predicted"/>
<feature type="compositionally biased region" description="Low complexity" evidence="1">
    <location>
        <begin position="15"/>
        <end position="37"/>
    </location>
</feature>
<dbReference type="Proteomes" id="UP001054846">
    <property type="component" value="Chromosome"/>
</dbReference>
<keyword evidence="3" id="KW-1185">Reference proteome</keyword>
<gene>
    <name evidence="2" type="ORF">ISF26_04180</name>
</gene>
<feature type="region of interest" description="Disordered" evidence="1">
    <location>
        <begin position="1"/>
        <end position="37"/>
    </location>
</feature>
<organism evidence="2 3">
    <name type="scientific">Gloeobacter morelensis MG652769</name>
    <dbReference type="NCBI Taxonomy" id="2781736"/>
    <lineage>
        <taxon>Bacteria</taxon>
        <taxon>Bacillati</taxon>
        <taxon>Cyanobacteriota</taxon>
        <taxon>Cyanophyceae</taxon>
        <taxon>Gloeobacterales</taxon>
        <taxon>Gloeobacteraceae</taxon>
        <taxon>Gloeobacter</taxon>
        <taxon>Gloeobacter morelensis</taxon>
    </lineage>
</organism>
<evidence type="ECO:0000313" key="2">
    <source>
        <dbReference type="EMBL" id="UFP95455.1"/>
    </source>
</evidence>
<evidence type="ECO:0000313" key="3">
    <source>
        <dbReference type="Proteomes" id="UP001054846"/>
    </source>
</evidence>
<name>A0ABY3PPA6_9CYAN</name>
<reference evidence="2 3" key="1">
    <citation type="journal article" date="2021" name="Genome Biol. Evol.">
        <title>Complete Genome Sequencing of a Novel Gloeobacter Species from a Waterfall Cave in Mexico.</title>
        <authorList>
            <person name="Saw J.H."/>
            <person name="Cardona T."/>
            <person name="Montejano G."/>
        </authorList>
    </citation>
    <scope>NUCLEOTIDE SEQUENCE [LARGE SCALE GENOMIC DNA]</scope>
    <source>
        <strain evidence="2">MG652769</strain>
    </source>
</reference>
<dbReference type="RefSeq" id="WP_230842683.1">
    <property type="nucleotide sequence ID" value="NZ_CP063845.1"/>
</dbReference>